<gene>
    <name evidence="2" type="ORF">F7018_01865</name>
</gene>
<reference evidence="2 3" key="1">
    <citation type="submission" date="2019-09" db="EMBL/GenBank/DDBJ databases">
        <authorList>
            <person name="Cao W.R."/>
        </authorList>
    </citation>
    <scope>NUCLEOTIDE SEQUENCE [LARGE SCALE GENOMIC DNA]</scope>
    <source>
        <strain evidence="3">a4</strain>
    </source>
</reference>
<name>A0A7J5ASX6_9FLAO</name>
<feature type="signal peptide" evidence="1">
    <location>
        <begin position="1"/>
        <end position="19"/>
    </location>
</feature>
<comment type="caution">
    <text evidence="2">The sequence shown here is derived from an EMBL/GenBank/DDBJ whole genome shotgun (WGS) entry which is preliminary data.</text>
</comment>
<dbReference type="EMBL" id="WAAU01000003">
    <property type="protein sequence ID" value="KAB1160644.1"/>
    <property type="molecule type" value="Genomic_DNA"/>
</dbReference>
<organism evidence="2 3">
    <name type="scientific">Tenacibaculum aiptasiae</name>
    <dbReference type="NCBI Taxonomy" id="426481"/>
    <lineage>
        <taxon>Bacteria</taxon>
        <taxon>Pseudomonadati</taxon>
        <taxon>Bacteroidota</taxon>
        <taxon>Flavobacteriia</taxon>
        <taxon>Flavobacteriales</taxon>
        <taxon>Flavobacteriaceae</taxon>
        <taxon>Tenacibaculum</taxon>
    </lineage>
</organism>
<evidence type="ECO:0000256" key="1">
    <source>
        <dbReference type="SAM" id="SignalP"/>
    </source>
</evidence>
<sequence length="515" mass="60385">MKKTLFLVLFILIALKIKAQESPIDVTLFKSDVQKEKQSNVLRTIFKDESNKLYVLKTSENEKYFYIDVFDNDFKKIKSFEHKIEKRRGVSASFLNGDILGFIEYYRNKKEKKIEAFLYTSVKEELNFTKRKIFEVTTDRYPSFFASIFSGSKIDRDFEGNLSFSKSGKYNVFNIDSSDKKNEHHSILVFDEDFNQLWEKEFELPYKDKQFKLQDVKVSDEGEVSVLGKVYPKKKKKKKGGNYHYELFKITENNVISTKLSVEDHFVATLELDFTPENKLSCIGFYSDRNEFRFKGVCSFIINPENLNIENSKFSPFTEQFLMDKYGKSKDKELSNIRFKSVSYPDEGGMIITAEEFFITTTYVYNRFGGYTRISYNFDDIITLKLSDEGDLLWARNINKAQTSGYFSNPLMSFGTAQCNNNEYLILNAHKKMGELSGGRIKFRESFLWKATRNNTNLYIVKFDADGNFIYKTLLANKEEVAPFNCRYIEQVSNNELILYGERRKKRQFLKITIN</sequence>
<keyword evidence="1" id="KW-0732">Signal</keyword>
<evidence type="ECO:0000313" key="2">
    <source>
        <dbReference type="EMBL" id="KAB1160644.1"/>
    </source>
</evidence>
<dbReference type="AlphaFoldDB" id="A0A7J5ASX6"/>
<evidence type="ECO:0000313" key="3">
    <source>
        <dbReference type="Proteomes" id="UP000467305"/>
    </source>
</evidence>
<feature type="chain" id="PRO_5029665296" evidence="1">
    <location>
        <begin position="20"/>
        <end position="515"/>
    </location>
</feature>
<dbReference type="Proteomes" id="UP000467305">
    <property type="component" value="Unassembled WGS sequence"/>
</dbReference>
<accession>A0A7J5ASX6</accession>
<dbReference type="RefSeq" id="WP_150898273.1">
    <property type="nucleotide sequence ID" value="NZ_WAAU01000003.1"/>
</dbReference>
<dbReference type="OrthoDB" id="1403331at2"/>
<proteinExistence type="predicted"/>
<keyword evidence="3" id="KW-1185">Reference proteome</keyword>
<protein>
    <submittedName>
        <fullName evidence="2">Uncharacterized protein</fullName>
    </submittedName>
</protein>